<evidence type="ECO:0000256" key="6">
    <source>
        <dbReference type="ARBA" id="ARBA00023136"/>
    </source>
</evidence>
<evidence type="ECO:0000256" key="2">
    <source>
        <dbReference type="ARBA" id="ARBA00010992"/>
    </source>
</evidence>
<evidence type="ECO:0000313" key="10">
    <source>
        <dbReference type="EMBL" id="KAA8910848.1"/>
    </source>
</evidence>
<feature type="transmembrane region" description="Helical" evidence="8">
    <location>
        <begin position="392"/>
        <end position="415"/>
    </location>
</feature>
<proteinExistence type="inferred from homology"/>
<evidence type="ECO:0000256" key="5">
    <source>
        <dbReference type="ARBA" id="ARBA00022989"/>
    </source>
</evidence>
<keyword evidence="11" id="KW-1185">Reference proteome</keyword>
<dbReference type="NCBIfam" id="TIGR00879">
    <property type="entry name" value="SP"/>
    <property type="match status" value="1"/>
</dbReference>
<dbReference type="InterPro" id="IPR020846">
    <property type="entry name" value="MFS_dom"/>
</dbReference>
<dbReference type="FunFam" id="1.20.1250.20:FF:000134">
    <property type="entry name" value="MFS sugar transporter protein"/>
    <property type="match status" value="1"/>
</dbReference>
<feature type="transmembrane region" description="Helical" evidence="8">
    <location>
        <begin position="295"/>
        <end position="319"/>
    </location>
</feature>
<dbReference type="Pfam" id="PF00083">
    <property type="entry name" value="Sugar_tr"/>
    <property type="match status" value="1"/>
</dbReference>
<dbReference type="InterPro" id="IPR005828">
    <property type="entry name" value="MFS_sugar_transport-like"/>
</dbReference>
<dbReference type="GO" id="GO:0016020">
    <property type="term" value="C:membrane"/>
    <property type="evidence" value="ECO:0007669"/>
    <property type="project" value="UniProtKB-SubCell"/>
</dbReference>
<dbReference type="PRINTS" id="PR00171">
    <property type="entry name" value="SUGRTRNSPORT"/>
</dbReference>
<dbReference type="GO" id="GO:0005351">
    <property type="term" value="F:carbohydrate:proton symporter activity"/>
    <property type="evidence" value="ECO:0007669"/>
    <property type="project" value="TreeGrafter"/>
</dbReference>
<evidence type="ECO:0000256" key="1">
    <source>
        <dbReference type="ARBA" id="ARBA00004141"/>
    </source>
</evidence>
<feature type="transmembrane region" description="Helical" evidence="8">
    <location>
        <begin position="356"/>
        <end position="380"/>
    </location>
</feature>
<dbReference type="Gene3D" id="1.20.1250.20">
    <property type="entry name" value="MFS general substrate transporter like domains"/>
    <property type="match status" value="1"/>
</dbReference>
<dbReference type="Proteomes" id="UP000761534">
    <property type="component" value="Unassembled WGS sequence"/>
</dbReference>
<feature type="transmembrane region" description="Helical" evidence="8">
    <location>
        <begin position="104"/>
        <end position="125"/>
    </location>
</feature>
<dbReference type="PANTHER" id="PTHR48022">
    <property type="entry name" value="PLASTIDIC GLUCOSE TRANSPORTER 4"/>
    <property type="match status" value="1"/>
</dbReference>
<keyword evidence="6 8" id="KW-0472">Membrane</keyword>
<keyword evidence="4 8" id="KW-0812">Transmembrane</keyword>
<comment type="caution">
    <text evidence="10">The sequence shown here is derived from an EMBL/GenBank/DDBJ whole genome shotgun (WGS) entry which is preliminary data.</text>
</comment>
<gene>
    <name evidence="10" type="ORF">TRICI_004036</name>
</gene>
<comment type="similarity">
    <text evidence="2 7">Belongs to the major facilitator superfamily. Sugar transporter (TC 2.A.1.1) family.</text>
</comment>
<feature type="transmembrane region" description="Helical" evidence="8">
    <location>
        <begin position="137"/>
        <end position="162"/>
    </location>
</feature>
<feature type="transmembrane region" description="Helical" evidence="8">
    <location>
        <begin position="328"/>
        <end position="350"/>
    </location>
</feature>
<keyword evidence="5 8" id="KW-1133">Transmembrane helix</keyword>
<dbReference type="VEuPathDB" id="FungiDB:TRICI_004036"/>
<evidence type="ECO:0000313" key="11">
    <source>
        <dbReference type="Proteomes" id="UP000761534"/>
    </source>
</evidence>
<dbReference type="InterPro" id="IPR050360">
    <property type="entry name" value="MFS_Sugar_Transporters"/>
</dbReference>
<evidence type="ECO:0000256" key="8">
    <source>
        <dbReference type="SAM" id="Phobius"/>
    </source>
</evidence>
<sequence>MEFLSESTGILLACCFGFACFGYDGGLFSGILTNKLFLETFDYPNDTMQGQITGLYDLGCFFGAIFTFIVGDRFGRKTIITSGSFIHVVGGAIQAASYSVPQIIVGRIVAGFGNGFMTVAIPVWLSETVPAHKRGKMLTLLSALNVSGIVFVTFLNFGMRYIKSHFSWRFPVAFQCALAGGTMVLTPFFPESPRWLIYRGYNDRAKRSLGRLFGADPDSPEVESMFSEVFVHVEEEKKIASERSTKDLFGKDRLHNLRRILLGAGTQFIQQFSGVNVALYYLPVLFQNSLGLSETLSLILAACNSVNLLICLVIACLFLIENVGRRKLMIWGVIGQGTCYLLVAMGLVAGNQAGSIVSVAFLFGFYTCFGLTWDAIPWLYPPEINSQEYRNIGASVSTATNWICNYVVVVITPIGVANIQWRFYLIFAILNYSFIPLLYFFYEETRGLSLEEIDQIFLRKNPDNELPVFEDKKAEVEHIE</sequence>
<name>A0A642V3F5_9ASCO</name>
<accession>A0A642V3F5</accession>
<feature type="transmembrane region" description="Helical" evidence="8">
    <location>
        <begin position="53"/>
        <end position="71"/>
    </location>
</feature>
<dbReference type="EMBL" id="SWFS01000300">
    <property type="protein sequence ID" value="KAA8910848.1"/>
    <property type="molecule type" value="Genomic_DNA"/>
</dbReference>
<evidence type="ECO:0000256" key="7">
    <source>
        <dbReference type="RuleBase" id="RU003346"/>
    </source>
</evidence>
<dbReference type="PROSITE" id="PS50850">
    <property type="entry name" value="MFS"/>
    <property type="match status" value="1"/>
</dbReference>
<evidence type="ECO:0000259" key="9">
    <source>
        <dbReference type="PROSITE" id="PS50850"/>
    </source>
</evidence>
<evidence type="ECO:0000256" key="4">
    <source>
        <dbReference type="ARBA" id="ARBA00022692"/>
    </source>
</evidence>
<dbReference type="InterPro" id="IPR003663">
    <property type="entry name" value="Sugar/inositol_transpt"/>
</dbReference>
<comment type="subcellular location">
    <subcellularLocation>
        <location evidence="1">Membrane</location>
        <topology evidence="1">Multi-pass membrane protein</topology>
    </subcellularLocation>
</comment>
<organism evidence="10 11">
    <name type="scientific">Trichomonascus ciferrii</name>
    <dbReference type="NCBI Taxonomy" id="44093"/>
    <lineage>
        <taxon>Eukaryota</taxon>
        <taxon>Fungi</taxon>
        <taxon>Dikarya</taxon>
        <taxon>Ascomycota</taxon>
        <taxon>Saccharomycotina</taxon>
        <taxon>Dipodascomycetes</taxon>
        <taxon>Dipodascales</taxon>
        <taxon>Trichomonascaceae</taxon>
        <taxon>Trichomonascus</taxon>
        <taxon>Trichomonascus ciferrii complex</taxon>
    </lineage>
</organism>
<feature type="transmembrane region" description="Helical" evidence="8">
    <location>
        <begin position="421"/>
        <end position="442"/>
    </location>
</feature>
<keyword evidence="3 7" id="KW-0813">Transport</keyword>
<protein>
    <recommendedName>
        <fullName evidence="9">Major facilitator superfamily (MFS) profile domain-containing protein</fullName>
    </recommendedName>
</protein>
<dbReference type="SUPFAM" id="SSF103473">
    <property type="entry name" value="MFS general substrate transporter"/>
    <property type="match status" value="1"/>
</dbReference>
<dbReference type="OrthoDB" id="6133115at2759"/>
<feature type="transmembrane region" description="Helical" evidence="8">
    <location>
        <begin position="260"/>
        <end position="283"/>
    </location>
</feature>
<reference evidence="10" key="1">
    <citation type="journal article" date="2019" name="G3 (Bethesda)">
        <title>Genome Assemblies of Two Rare Opportunistic Yeast Pathogens: Diutina rugosa (syn. Candida rugosa) and Trichomonascus ciferrii (syn. Candida ciferrii).</title>
        <authorList>
            <person name="Mixao V."/>
            <person name="Saus E."/>
            <person name="Hansen A.P."/>
            <person name="Lass-Florl C."/>
            <person name="Gabaldon T."/>
        </authorList>
    </citation>
    <scope>NUCLEOTIDE SEQUENCE</scope>
    <source>
        <strain evidence="10">CBS 4856</strain>
    </source>
</reference>
<dbReference type="PANTHER" id="PTHR48022:SF28">
    <property type="entry name" value="MAJOR FACILITATOR SUPERFAMILY (MFS) PROFILE DOMAIN-CONTAINING PROTEIN-RELATED"/>
    <property type="match status" value="1"/>
</dbReference>
<evidence type="ECO:0000256" key="3">
    <source>
        <dbReference type="ARBA" id="ARBA00022448"/>
    </source>
</evidence>
<dbReference type="InterPro" id="IPR036259">
    <property type="entry name" value="MFS_trans_sf"/>
</dbReference>
<feature type="domain" description="Major facilitator superfamily (MFS) profile" evidence="9">
    <location>
        <begin position="10"/>
        <end position="446"/>
    </location>
</feature>
<dbReference type="AlphaFoldDB" id="A0A642V3F5"/>